<protein>
    <submittedName>
        <fullName evidence="2">Amidohydrolase</fullName>
    </submittedName>
</protein>
<dbReference type="SUPFAM" id="SSF53187">
    <property type="entry name" value="Zn-dependent exopeptidases"/>
    <property type="match status" value="1"/>
</dbReference>
<comment type="caution">
    <text evidence="2">The sequence shown here is derived from an EMBL/GenBank/DDBJ whole genome shotgun (WGS) entry which is preliminary data.</text>
</comment>
<evidence type="ECO:0000313" key="3">
    <source>
        <dbReference type="Proteomes" id="UP001203665"/>
    </source>
</evidence>
<dbReference type="Proteomes" id="UP001203665">
    <property type="component" value="Unassembled WGS sequence"/>
</dbReference>
<accession>A0ABT0XHM7</accession>
<reference evidence="2" key="1">
    <citation type="submission" date="2022-06" db="EMBL/GenBank/DDBJ databases">
        <title>Alkalicoccobacillus porphyridii sp. nov., isolated from a marine red alga, Porphyridium purpureum and reclassification of Shouchella plakortidis and Shouchella gibsonii as Alkalicoccobacillus plakortidis comb. nov. and Alkalicoccobacillus gibsonii comb. nov.</title>
        <authorList>
            <person name="Kim K.H."/>
            <person name="Lee J.K."/>
            <person name="Han D.M."/>
            <person name="Baek J.H."/>
            <person name="Jeon C.O."/>
        </authorList>
    </citation>
    <scope>NUCLEOTIDE SEQUENCE</scope>
    <source>
        <strain evidence="2">DSM 19153</strain>
    </source>
</reference>
<dbReference type="Gene3D" id="3.40.630.10">
    <property type="entry name" value="Zn peptidases"/>
    <property type="match status" value="1"/>
</dbReference>
<dbReference type="PANTHER" id="PTHR11014:SF63">
    <property type="entry name" value="METALLOPEPTIDASE, PUTATIVE (AFU_ORTHOLOGUE AFUA_6G09600)-RELATED"/>
    <property type="match status" value="1"/>
</dbReference>
<dbReference type="SUPFAM" id="SSF55031">
    <property type="entry name" value="Bacterial exopeptidase dimerisation domain"/>
    <property type="match status" value="1"/>
</dbReference>
<dbReference type="NCBIfam" id="TIGR01891">
    <property type="entry name" value="amidohydrolases"/>
    <property type="match status" value="1"/>
</dbReference>
<feature type="domain" description="Peptidase M20 dimerisation" evidence="1">
    <location>
        <begin position="187"/>
        <end position="279"/>
    </location>
</feature>
<dbReference type="Pfam" id="PF01546">
    <property type="entry name" value="Peptidase_M20"/>
    <property type="match status" value="1"/>
</dbReference>
<dbReference type="PANTHER" id="PTHR11014">
    <property type="entry name" value="PEPTIDASE M20 FAMILY MEMBER"/>
    <property type="match status" value="1"/>
</dbReference>
<dbReference type="InterPro" id="IPR036264">
    <property type="entry name" value="Bact_exopeptidase_dim_dom"/>
</dbReference>
<dbReference type="PIRSF" id="PIRSF005962">
    <property type="entry name" value="Pept_M20D_amidohydro"/>
    <property type="match status" value="1"/>
</dbReference>
<proteinExistence type="predicted"/>
<evidence type="ECO:0000259" key="1">
    <source>
        <dbReference type="Pfam" id="PF07687"/>
    </source>
</evidence>
<name>A0ABT0XHM7_9BACI</name>
<dbReference type="InterPro" id="IPR017439">
    <property type="entry name" value="Amidohydrolase"/>
</dbReference>
<dbReference type="Pfam" id="PF07687">
    <property type="entry name" value="M20_dimer"/>
    <property type="match status" value="1"/>
</dbReference>
<dbReference type="Gene3D" id="3.30.70.360">
    <property type="match status" value="1"/>
</dbReference>
<evidence type="ECO:0000313" key="2">
    <source>
        <dbReference type="EMBL" id="MCM2675399.1"/>
    </source>
</evidence>
<dbReference type="InterPro" id="IPR011650">
    <property type="entry name" value="Peptidase_M20_dimer"/>
</dbReference>
<dbReference type="EMBL" id="JAMQJY010000001">
    <property type="protein sequence ID" value="MCM2675399.1"/>
    <property type="molecule type" value="Genomic_DNA"/>
</dbReference>
<gene>
    <name evidence="2" type="ORF">NDM98_07800</name>
</gene>
<sequence length="393" mass="42609">MTSLLVEKLNEEKQQVINWRRYLHQHPELSFQETKTSSYIAETLKGFGLEVKTNVGGHGMLAYIRGAEEGPTIALRADFDALPIHELNEVTYRSTVDGVMHACGHDGHTAALLGVAKVLSEEKDRLKGTVVLIFQHAEELLPGGAKSMIEAGALEGVDKVFGAHVSSDIPLGKVAIREGAVMAAADSFSINIQGKGGHGAKPHTTIDSISVGSQLVTYLQQIVSRRVNPIDPAVVTVGVFQAGTAFNVIADTAKIEGTVRTYNPDVRALIEQEINDIVSGVCQASHADFTIDYTKGYPTVVNHAEETAMVRSIASTHLGAEVPIVVAPSLGGEDFAYYLEQKPGVFFHVGGRTEDENTQFPHHHPRFDFDEQALHNIGKMFLAIVTEYVGFND</sequence>
<dbReference type="RefSeq" id="WP_251606016.1">
    <property type="nucleotide sequence ID" value="NZ_JAMQJY010000001.1"/>
</dbReference>
<dbReference type="InterPro" id="IPR002933">
    <property type="entry name" value="Peptidase_M20"/>
</dbReference>
<organism evidence="2 3">
    <name type="scientific">Alkalicoccobacillus plakortidis</name>
    <dbReference type="NCBI Taxonomy" id="444060"/>
    <lineage>
        <taxon>Bacteria</taxon>
        <taxon>Bacillati</taxon>
        <taxon>Bacillota</taxon>
        <taxon>Bacilli</taxon>
        <taxon>Bacillales</taxon>
        <taxon>Bacillaceae</taxon>
        <taxon>Alkalicoccobacillus</taxon>
    </lineage>
</organism>
<keyword evidence="3" id="KW-1185">Reference proteome</keyword>